<comment type="similarity">
    <text evidence="1">Belongs to the bacterial/plant glucose-1-phosphate adenylyltransferase family.</text>
</comment>
<dbReference type="AlphaFoldDB" id="A0A9X4H2D4"/>
<name>A0A9X4H2D4_9FIRM</name>
<evidence type="ECO:0000259" key="4">
    <source>
        <dbReference type="Pfam" id="PF24894"/>
    </source>
</evidence>
<proteinExistence type="inferred from homology"/>
<keyword evidence="6" id="KW-1185">Reference proteome</keyword>
<dbReference type="RefSeq" id="WP_277444138.1">
    <property type="nucleotide sequence ID" value="NZ_JAKOAV010000018.1"/>
</dbReference>
<accession>A0A9X4H2D4</accession>
<dbReference type="InterPro" id="IPR005835">
    <property type="entry name" value="NTP_transferase_dom"/>
</dbReference>
<dbReference type="InterPro" id="IPR011832">
    <property type="entry name" value="GlgDAde_trans"/>
</dbReference>
<dbReference type="NCBIfam" id="TIGR02092">
    <property type="entry name" value="glgD"/>
    <property type="match status" value="1"/>
</dbReference>
<dbReference type="InterPro" id="IPR011004">
    <property type="entry name" value="Trimer_LpxA-like_sf"/>
</dbReference>
<dbReference type="Gene3D" id="2.160.10.10">
    <property type="entry name" value="Hexapeptide repeat proteins"/>
    <property type="match status" value="1"/>
</dbReference>
<comment type="caution">
    <text evidence="5">The sequence shown here is derived from an EMBL/GenBank/DDBJ whole genome shotgun (WGS) entry which is preliminary data.</text>
</comment>
<dbReference type="SUPFAM" id="SSF51161">
    <property type="entry name" value="Trimeric LpxA-like enzymes"/>
    <property type="match status" value="1"/>
</dbReference>
<feature type="domain" description="Glucose-1-phosphate adenylyltransferase/Bifunctional protein GlmU-like C-terminal hexapeptide" evidence="4">
    <location>
        <begin position="290"/>
        <end position="357"/>
    </location>
</feature>
<evidence type="ECO:0000313" key="6">
    <source>
        <dbReference type="Proteomes" id="UP001154312"/>
    </source>
</evidence>
<sequence length="374" mass="42168">MSRTIGIISGNRRSDYLQGIDRQRPLAAVPFGGRYRLLDFALSSMVNSGLRTVGIITPSNYRPILDELGSGKEWQLDRKSGGLFILPGVNWGLAVWDKVFLLKDIAKNFEYLENDLSEYVLLCGCNQIFNIDFNEAIAFHEQNHADVTLIYKAIKKEEWQTLKGTILKMSPEGQVGGLMTGEETAGAYMELPFFIDMVVINRTLLMEVIQGYEAVEDADLLEAIFENKRMLSIFGFPFKGYFARIESINDFFKSNMDLLNYDVRNELFWGVNRVHTKSRDNPPTHYSDSALIRNSLVASGCNIQGALENCIVSRNVQVAGDTHIKNSIIMRRCNIDKNVILENVILDNYVVIHEGTILKGQGNTPVVINKRAVI</sequence>
<gene>
    <name evidence="5" type="primary">glgD</name>
    <name evidence="5" type="ORF">L7E55_10400</name>
</gene>
<dbReference type="SUPFAM" id="SSF53448">
    <property type="entry name" value="Nucleotide-diphospho-sugar transferases"/>
    <property type="match status" value="1"/>
</dbReference>
<keyword evidence="5" id="KW-0548">Nucleotidyltransferase</keyword>
<evidence type="ECO:0000256" key="1">
    <source>
        <dbReference type="ARBA" id="ARBA00010443"/>
    </source>
</evidence>
<dbReference type="EMBL" id="JAKOAV010000018">
    <property type="protein sequence ID" value="MDF9408760.1"/>
    <property type="molecule type" value="Genomic_DNA"/>
</dbReference>
<dbReference type="Proteomes" id="UP001154312">
    <property type="component" value="Unassembled WGS sequence"/>
</dbReference>
<dbReference type="PANTHER" id="PTHR43523:SF6">
    <property type="entry name" value="GLYCOGEN BIOSYNTHESIS PROTEIN GLGD"/>
    <property type="match status" value="1"/>
</dbReference>
<feature type="domain" description="Nucleotidyl transferase" evidence="3">
    <location>
        <begin position="20"/>
        <end position="157"/>
    </location>
</feature>
<keyword evidence="2" id="KW-0320">Glycogen biosynthesis</keyword>
<dbReference type="GO" id="GO:0005978">
    <property type="term" value="P:glycogen biosynthetic process"/>
    <property type="evidence" value="ECO:0007669"/>
    <property type="project" value="UniProtKB-KW"/>
</dbReference>
<evidence type="ECO:0000256" key="2">
    <source>
        <dbReference type="ARBA" id="ARBA00023056"/>
    </source>
</evidence>
<keyword evidence="5" id="KW-0808">Transferase</keyword>
<dbReference type="Gene3D" id="3.90.550.10">
    <property type="entry name" value="Spore Coat Polysaccharide Biosynthesis Protein SpsA, Chain A"/>
    <property type="match status" value="1"/>
</dbReference>
<dbReference type="Pfam" id="PF00483">
    <property type="entry name" value="NTP_transferase"/>
    <property type="match status" value="1"/>
</dbReference>
<dbReference type="Pfam" id="PF24894">
    <property type="entry name" value="Hexapep_GlmU"/>
    <property type="match status" value="1"/>
</dbReference>
<dbReference type="CDD" id="cd04651">
    <property type="entry name" value="LbH_G1P_AT_C"/>
    <property type="match status" value="1"/>
</dbReference>
<evidence type="ECO:0000313" key="5">
    <source>
        <dbReference type="EMBL" id="MDF9408760.1"/>
    </source>
</evidence>
<evidence type="ECO:0000259" key="3">
    <source>
        <dbReference type="Pfam" id="PF00483"/>
    </source>
</evidence>
<dbReference type="GO" id="GO:0008878">
    <property type="term" value="F:glucose-1-phosphate adenylyltransferase activity"/>
    <property type="evidence" value="ECO:0007669"/>
    <property type="project" value="UniProtKB-EC"/>
</dbReference>
<dbReference type="InterPro" id="IPR029044">
    <property type="entry name" value="Nucleotide-diphossugar_trans"/>
</dbReference>
<dbReference type="InterPro" id="IPR056818">
    <property type="entry name" value="GlmU/GlgC-like_hexapep"/>
</dbReference>
<dbReference type="PANTHER" id="PTHR43523">
    <property type="entry name" value="GLUCOSE-1-PHOSPHATE ADENYLYLTRANSFERASE-RELATED"/>
    <property type="match status" value="1"/>
</dbReference>
<dbReference type="InterPro" id="IPR011831">
    <property type="entry name" value="ADP-Glc_PPase"/>
</dbReference>
<organism evidence="5 6">
    <name type="scientific">Pelotomaculum isophthalicicum JI</name>
    <dbReference type="NCBI Taxonomy" id="947010"/>
    <lineage>
        <taxon>Bacteria</taxon>
        <taxon>Bacillati</taxon>
        <taxon>Bacillota</taxon>
        <taxon>Clostridia</taxon>
        <taxon>Eubacteriales</taxon>
        <taxon>Desulfotomaculaceae</taxon>
        <taxon>Pelotomaculum</taxon>
    </lineage>
</organism>
<protein>
    <submittedName>
        <fullName evidence="5">Glucose-1-phosphate adenylyltransferase subunit GlgD</fullName>
        <ecNumber evidence="5">2.7.7.27</ecNumber>
    </submittedName>
</protein>
<dbReference type="EC" id="2.7.7.27" evidence="5"/>
<reference evidence="5" key="1">
    <citation type="submission" date="2022-02" db="EMBL/GenBank/DDBJ databases">
        <authorList>
            <person name="Leng L."/>
        </authorList>
    </citation>
    <scope>NUCLEOTIDE SEQUENCE</scope>
    <source>
        <strain evidence="5">JI</strain>
    </source>
</reference>